<reference evidence="6" key="1">
    <citation type="journal article" date="2020" name="Stud. Mycol.">
        <title>101 Dothideomycetes genomes: a test case for predicting lifestyles and emergence of pathogens.</title>
        <authorList>
            <person name="Haridas S."/>
            <person name="Albert R."/>
            <person name="Binder M."/>
            <person name="Bloem J."/>
            <person name="Labutti K."/>
            <person name="Salamov A."/>
            <person name="Andreopoulos B."/>
            <person name="Baker S."/>
            <person name="Barry K."/>
            <person name="Bills G."/>
            <person name="Bluhm B."/>
            <person name="Cannon C."/>
            <person name="Castanera R."/>
            <person name="Culley D."/>
            <person name="Daum C."/>
            <person name="Ezra D."/>
            <person name="Gonzalez J."/>
            <person name="Henrissat B."/>
            <person name="Kuo A."/>
            <person name="Liang C."/>
            <person name="Lipzen A."/>
            <person name="Lutzoni F."/>
            <person name="Magnuson J."/>
            <person name="Mondo S."/>
            <person name="Nolan M."/>
            <person name="Ohm R."/>
            <person name="Pangilinan J."/>
            <person name="Park H.-J."/>
            <person name="Ramirez L."/>
            <person name="Alfaro M."/>
            <person name="Sun H."/>
            <person name="Tritt A."/>
            <person name="Yoshinaga Y."/>
            <person name="Zwiers L.-H."/>
            <person name="Turgeon B."/>
            <person name="Goodwin S."/>
            <person name="Spatafora J."/>
            <person name="Crous P."/>
            <person name="Grigoriev I."/>
        </authorList>
    </citation>
    <scope>NUCLEOTIDE SEQUENCE</scope>
    <source>
        <strain evidence="6">CBS 116005</strain>
    </source>
</reference>
<dbReference type="PANTHER" id="PTHR47966">
    <property type="entry name" value="BETA-SITE APP-CLEAVING ENZYME, ISOFORM A-RELATED"/>
    <property type="match status" value="1"/>
</dbReference>
<evidence type="ECO:0000256" key="2">
    <source>
        <dbReference type="PIRSR" id="PIRSR601461-1"/>
    </source>
</evidence>
<dbReference type="PRINTS" id="PR00792">
    <property type="entry name" value="PEPSIN"/>
</dbReference>
<feature type="region of interest" description="Disordered" evidence="3">
    <location>
        <begin position="302"/>
        <end position="340"/>
    </location>
</feature>
<feature type="domain" description="Peptidase A1" evidence="5">
    <location>
        <begin position="97"/>
        <end position="487"/>
    </location>
</feature>
<proteinExistence type="inferred from homology"/>
<keyword evidence="6" id="KW-0378">Hydrolase</keyword>
<evidence type="ECO:0000313" key="6">
    <source>
        <dbReference type="EMBL" id="KAF2763976.1"/>
    </source>
</evidence>
<dbReference type="EMBL" id="ML995947">
    <property type="protein sequence ID" value="KAF2763976.1"/>
    <property type="molecule type" value="Genomic_DNA"/>
</dbReference>
<dbReference type="InterPro" id="IPR021109">
    <property type="entry name" value="Peptidase_aspartic_dom_sf"/>
</dbReference>
<organism evidence="6 7">
    <name type="scientific">Teratosphaeria nubilosa</name>
    <dbReference type="NCBI Taxonomy" id="161662"/>
    <lineage>
        <taxon>Eukaryota</taxon>
        <taxon>Fungi</taxon>
        <taxon>Dikarya</taxon>
        <taxon>Ascomycota</taxon>
        <taxon>Pezizomycotina</taxon>
        <taxon>Dothideomycetes</taxon>
        <taxon>Dothideomycetidae</taxon>
        <taxon>Mycosphaerellales</taxon>
        <taxon>Teratosphaeriaceae</taxon>
        <taxon>Teratosphaeria</taxon>
    </lineage>
</organism>
<feature type="compositionally biased region" description="Low complexity" evidence="3">
    <location>
        <begin position="328"/>
        <end position="337"/>
    </location>
</feature>
<accession>A0A6G1KTM7</accession>
<dbReference type="InterPro" id="IPR001461">
    <property type="entry name" value="Aspartic_peptidase_A1"/>
</dbReference>
<dbReference type="CDD" id="cd05471">
    <property type="entry name" value="pepsin_like"/>
    <property type="match status" value="1"/>
</dbReference>
<dbReference type="SUPFAM" id="SSF50630">
    <property type="entry name" value="Acid proteases"/>
    <property type="match status" value="1"/>
</dbReference>
<dbReference type="OrthoDB" id="15189at2759"/>
<feature type="active site" evidence="2">
    <location>
        <position position="113"/>
    </location>
</feature>
<evidence type="ECO:0000256" key="3">
    <source>
        <dbReference type="SAM" id="MobiDB-lite"/>
    </source>
</evidence>
<feature type="active site" evidence="2">
    <location>
        <position position="376"/>
    </location>
</feature>
<evidence type="ECO:0000313" key="7">
    <source>
        <dbReference type="Proteomes" id="UP000799436"/>
    </source>
</evidence>
<dbReference type="InterPro" id="IPR034164">
    <property type="entry name" value="Pepsin-like_dom"/>
</dbReference>
<gene>
    <name evidence="6" type="ORF">EJ03DRAFT_378983</name>
</gene>
<dbReference type="Gene3D" id="2.40.70.10">
    <property type="entry name" value="Acid Proteases"/>
    <property type="match status" value="2"/>
</dbReference>
<sequence>MLWTTSIAALLALQKLASASLQEHSTASGSFKIKDVAKTGEPAALSKTGTILSLKKAGRTGKGSNVLQRSIRTSSAANTTSTAHTTQLISAEYGAGFAINITFGDQVFEVIMDTGSSDLWLADSSVECVNDYLIETPVASCGFGPLATSTFEDGQISNENFNISYGDGELGYEDVSLGDVTVQKQEVALVDYAFWDGDNVTSGLMGFAYPSLRSAFEGDDPAADDDNRTAAHYTNWIFSAIEQGLIDSYFSLAIERDSGDGSGSGGHTPLKIAELTPHAQESSNFSYYTIISDGFLLIPATSNNDTEDSGSYGGESPAGGDGSGGPGDPSSDSPGAGVDPGIGGASPGLKYFHCYSKKTATQSQEADAEAWPVIFDSGTTLVYLRYDVAQEINAAFDPPSVYIEEEGVYENDCGATPPDLYIRINGTDFPIAASELLLQGELGEDPYTGGWVMGIQPTFDEVYILGDVFLKNVVAVFDVGASEMRFAEHSVY</sequence>
<dbReference type="GO" id="GO:0000324">
    <property type="term" value="C:fungal-type vacuole"/>
    <property type="evidence" value="ECO:0007669"/>
    <property type="project" value="TreeGrafter"/>
</dbReference>
<dbReference type="InterPro" id="IPR033121">
    <property type="entry name" value="PEPTIDASE_A1"/>
</dbReference>
<dbReference type="PROSITE" id="PS51767">
    <property type="entry name" value="PEPTIDASE_A1"/>
    <property type="match status" value="1"/>
</dbReference>
<dbReference type="Pfam" id="PF00026">
    <property type="entry name" value="Asp"/>
    <property type="match status" value="2"/>
</dbReference>
<evidence type="ECO:0000256" key="4">
    <source>
        <dbReference type="SAM" id="SignalP"/>
    </source>
</evidence>
<dbReference type="PANTHER" id="PTHR47966:SF47">
    <property type="entry name" value="ENDOPEPTIDASE, PUTATIVE (AFU_ORTHOLOGUE AFUA_3G01220)-RELATED"/>
    <property type="match status" value="1"/>
</dbReference>
<feature type="compositionally biased region" description="Gly residues" evidence="3">
    <location>
        <begin position="311"/>
        <end position="327"/>
    </location>
</feature>
<dbReference type="GO" id="GO:0004190">
    <property type="term" value="F:aspartic-type endopeptidase activity"/>
    <property type="evidence" value="ECO:0007669"/>
    <property type="project" value="InterPro"/>
</dbReference>
<evidence type="ECO:0000256" key="1">
    <source>
        <dbReference type="ARBA" id="ARBA00007447"/>
    </source>
</evidence>
<dbReference type="AlphaFoldDB" id="A0A6G1KTM7"/>
<feature type="chain" id="PRO_5026354619" evidence="4">
    <location>
        <begin position="20"/>
        <end position="492"/>
    </location>
</feature>
<keyword evidence="7" id="KW-1185">Reference proteome</keyword>
<comment type="similarity">
    <text evidence="1">Belongs to the peptidase A1 family.</text>
</comment>
<keyword evidence="4" id="KW-0732">Signal</keyword>
<feature type="signal peptide" evidence="4">
    <location>
        <begin position="1"/>
        <end position="19"/>
    </location>
</feature>
<keyword evidence="6" id="KW-0645">Protease</keyword>
<evidence type="ECO:0000259" key="5">
    <source>
        <dbReference type="PROSITE" id="PS51767"/>
    </source>
</evidence>
<dbReference type="GO" id="GO:0006508">
    <property type="term" value="P:proteolysis"/>
    <property type="evidence" value="ECO:0007669"/>
    <property type="project" value="UniProtKB-KW"/>
</dbReference>
<dbReference type="Proteomes" id="UP000799436">
    <property type="component" value="Unassembled WGS sequence"/>
</dbReference>
<protein>
    <submittedName>
        <fullName evidence="6">Acid protease</fullName>
    </submittedName>
</protein>
<name>A0A6G1KTM7_9PEZI</name>